<gene>
    <name evidence="1" type="ORF">TIFTF001_030673</name>
</gene>
<accession>A0AA88J447</accession>
<dbReference type="AlphaFoldDB" id="A0AA88J447"/>
<proteinExistence type="predicted"/>
<dbReference type="EMBL" id="BTGU01000114">
    <property type="protein sequence ID" value="GMN61580.1"/>
    <property type="molecule type" value="Genomic_DNA"/>
</dbReference>
<reference evidence="1" key="1">
    <citation type="submission" date="2023-07" db="EMBL/GenBank/DDBJ databases">
        <title>draft genome sequence of fig (Ficus carica).</title>
        <authorList>
            <person name="Takahashi T."/>
            <person name="Nishimura K."/>
        </authorList>
    </citation>
    <scope>NUCLEOTIDE SEQUENCE</scope>
</reference>
<keyword evidence="2" id="KW-1185">Reference proteome</keyword>
<evidence type="ECO:0000313" key="1">
    <source>
        <dbReference type="EMBL" id="GMN61580.1"/>
    </source>
</evidence>
<sequence length="103" mass="11670">MVLWFVRKDRNQFTAGERLREAADILEAACFGVAVLNRNIALLDLGIIGNLLIVVLEVFLDTQVESTRSFYEETQQNVWPLRAVLLFAKSKGLHISIVESDYS</sequence>
<dbReference type="Proteomes" id="UP001187192">
    <property type="component" value="Unassembled WGS sequence"/>
</dbReference>
<protein>
    <submittedName>
        <fullName evidence="1">Uncharacterized protein</fullName>
    </submittedName>
</protein>
<name>A0AA88J447_FICCA</name>
<comment type="caution">
    <text evidence="1">The sequence shown here is derived from an EMBL/GenBank/DDBJ whole genome shotgun (WGS) entry which is preliminary data.</text>
</comment>
<evidence type="ECO:0000313" key="2">
    <source>
        <dbReference type="Proteomes" id="UP001187192"/>
    </source>
</evidence>
<organism evidence="1 2">
    <name type="scientific">Ficus carica</name>
    <name type="common">Common fig</name>
    <dbReference type="NCBI Taxonomy" id="3494"/>
    <lineage>
        <taxon>Eukaryota</taxon>
        <taxon>Viridiplantae</taxon>
        <taxon>Streptophyta</taxon>
        <taxon>Embryophyta</taxon>
        <taxon>Tracheophyta</taxon>
        <taxon>Spermatophyta</taxon>
        <taxon>Magnoliopsida</taxon>
        <taxon>eudicotyledons</taxon>
        <taxon>Gunneridae</taxon>
        <taxon>Pentapetalae</taxon>
        <taxon>rosids</taxon>
        <taxon>fabids</taxon>
        <taxon>Rosales</taxon>
        <taxon>Moraceae</taxon>
        <taxon>Ficeae</taxon>
        <taxon>Ficus</taxon>
    </lineage>
</organism>